<dbReference type="GO" id="GO:0016987">
    <property type="term" value="F:sigma factor activity"/>
    <property type="evidence" value="ECO:0007669"/>
    <property type="project" value="UniProtKB-KW"/>
</dbReference>
<dbReference type="EMBL" id="PVZC01000003">
    <property type="protein sequence ID" value="PRX99967.1"/>
    <property type="molecule type" value="Genomic_DNA"/>
</dbReference>
<evidence type="ECO:0000256" key="5">
    <source>
        <dbReference type="SAM" id="MobiDB-lite"/>
    </source>
</evidence>
<feature type="domain" description="RNA polymerase sigma factor 70 region 4 type 2" evidence="7">
    <location>
        <begin position="105"/>
        <end position="157"/>
    </location>
</feature>
<feature type="compositionally biased region" description="Basic and acidic residues" evidence="5">
    <location>
        <begin position="169"/>
        <end position="184"/>
    </location>
</feature>
<feature type="region of interest" description="Disordered" evidence="5">
    <location>
        <begin position="162"/>
        <end position="184"/>
    </location>
</feature>
<dbReference type="Proteomes" id="UP000237846">
    <property type="component" value="Unassembled WGS sequence"/>
</dbReference>
<dbReference type="InterPro" id="IPR013324">
    <property type="entry name" value="RNA_pol_sigma_r3/r4-like"/>
</dbReference>
<evidence type="ECO:0000256" key="1">
    <source>
        <dbReference type="ARBA" id="ARBA00010641"/>
    </source>
</evidence>
<keyword evidence="3" id="KW-0731">Sigma factor</keyword>
<evidence type="ECO:0000256" key="4">
    <source>
        <dbReference type="ARBA" id="ARBA00023163"/>
    </source>
</evidence>
<dbReference type="Pfam" id="PF08281">
    <property type="entry name" value="Sigma70_r4_2"/>
    <property type="match status" value="1"/>
</dbReference>
<dbReference type="GO" id="GO:0006352">
    <property type="term" value="P:DNA-templated transcription initiation"/>
    <property type="evidence" value="ECO:0007669"/>
    <property type="project" value="InterPro"/>
</dbReference>
<dbReference type="Pfam" id="PF04542">
    <property type="entry name" value="Sigma70_r2"/>
    <property type="match status" value="1"/>
</dbReference>
<keyword evidence="2" id="KW-0805">Transcription regulation</keyword>
<evidence type="ECO:0000256" key="2">
    <source>
        <dbReference type="ARBA" id="ARBA00023015"/>
    </source>
</evidence>
<name>A0A2T0Q7Z2_9ACTN</name>
<proteinExistence type="inferred from homology"/>
<evidence type="ECO:0000259" key="7">
    <source>
        <dbReference type="Pfam" id="PF08281"/>
    </source>
</evidence>
<dbReference type="AlphaFoldDB" id="A0A2T0Q7Z2"/>
<dbReference type="Gene3D" id="1.10.1740.10">
    <property type="match status" value="1"/>
</dbReference>
<feature type="domain" description="RNA polymerase sigma-70 region 2" evidence="6">
    <location>
        <begin position="11"/>
        <end position="75"/>
    </location>
</feature>
<dbReference type="Gene3D" id="1.10.10.10">
    <property type="entry name" value="Winged helix-like DNA-binding domain superfamily/Winged helix DNA-binding domain"/>
    <property type="match status" value="1"/>
</dbReference>
<dbReference type="PANTHER" id="PTHR43133:SF25">
    <property type="entry name" value="RNA POLYMERASE SIGMA FACTOR RFAY-RELATED"/>
    <property type="match status" value="1"/>
</dbReference>
<organism evidence="8 9">
    <name type="scientific">Allonocardiopsis opalescens</name>
    <dbReference type="NCBI Taxonomy" id="1144618"/>
    <lineage>
        <taxon>Bacteria</taxon>
        <taxon>Bacillati</taxon>
        <taxon>Actinomycetota</taxon>
        <taxon>Actinomycetes</taxon>
        <taxon>Streptosporangiales</taxon>
        <taxon>Allonocardiopsis</taxon>
    </lineage>
</organism>
<keyword evidence="4" id="KW-0804">Transcription</keyword>
<accession>A0A2T0Q7Z2</accession>
<evidence type="ECO:0000313" key="9">
    <source>
        <dbReference type="Proteomes" id="UP000237846"/>
    </source>
</evidence>
<evidence type="ECO:0000256" key="3">
    <source>
        <dbReference type="ARBA" id="ARBA00023082"/>
    </source>
</evidence>
<gene>
    <name evidence="8" type="ORF">CLV72_103578</name>
</gene>
<dbReference type="InterPro" id="IPR013325">
    <property type="entry name" value="RNA_pol_sigma_r2"/>
</dbReference>
<dbReference type="GO" id="GO:0003677">
    <property type="term" value="F:DNA binding"/>
    <property type="evidence" value="ECO:0007669"/>
    <property type="project" value="InterPro"/>
</dbReference>
<comment type="caution">
    <text evidence="8">The sequence shown here is derived from an EMBL/GenBank/DDBJ whole genome shotgun (WGS) entry which is preliminary data.</text>
</comment>
<dbReference type="InterPro" id="IPR039425">
    <property type="entry name" value="RNA_pol_sigma-70-like"/>
</dbReference>
<reference evidence="8 9" key="1">
    <citation type="submission" date="2018-03" db="EMBL/GenBank/DDBJ databases">
        <title>Genomic Encyclopedia of Archaeal and Bacterial Type Strains, Phase II (KMG-II): from individual species to whole genera.</title>
        <authorList>
            <person name="Goeker M."/>
        </authorList>
    </citation>
    <scope>NUCLEOTIDE SEQUENCE [LARGE SCALE GENOMIC DNA]</scope>
    <source>
        <strain evidence="8 9">DSM 45601</strain>
    </source>
</reference>
<dbReference type="InterPro" id="IPR036388">
    <property type="entry name" value="WH-like_DNA-bd_sf"/>
</dbReference>
<dbReference type="InterPro" id="IPR013249">
    <property type="entry name" value="RNA_pol_sigma70_r4_t2"/>
</dbReference>
<evidence type="ECO:0000313" key="8">
    <source>
        <dbReference type="EMBL" id="PRX99967.1"/>
    </source>
</evidence>
<dbReference type="RefSeq" id="WP_106245082.1">
    <property type="nucleotide sequence ID" value="NZ_PVZC01000003.1"/>
</dbReference>
<comment type="similarity">
    <text evidence="1">Belongs to the sigma-70 factor family. ECF subfamily.</text>
</comment>
<sequence length="184" mass="20747">MEEPAERLTGLYDRYHRRVLAYVLLRAEPAVAEDIAGETFAIAWQRIGRIPEAELPWLLGVARNLLMRHYDADRRRRMLSERVAAMSDERDRVGWDVADLVVEREEAMAALAALPEHYAEALTLVAWHGLTPAEAGRVVGTGAATFSVRLFRARRALASRLRGGASSTTEKDRKEDPWHAESTR</sequence>
<dbReference type="SUPFAM" id="SSF88946">
    <property type="entry name" value="Sigma2 domain of RNA polymerase sigma factors"/>
    <property type="match status" value="1"/>
</dbReference>
<protein>
    <submittedName>
        <fullName evidence="8">RNA polymerase sigma-70 factor (ECF subfamily)</fullName>
    </submittedName>
</protein>
<dbReference type="InterPro" id="IPR007627">
    <property type="entry name" value="RNA_pol_sigma70_r2"/>
</dbReference>
<dbReference type="PANTHER" id="PTHR43133">
    <property type="entry name" value="RNA POLYMERASE ECF-TYPE SIGMA FACTO"/>
    <property type="match status" value="1"/>
</dbReference>
<dbReference type="SUPFAM" id="SSF88659">
    <property type="entry name" value="Sigma3 and sigma4 domains of RNA polymerase sigma factors"/>
    <property type="match status" value="1"/>
</dbReference>
<keyword evidence="9" id="KW-1185">Reference proteome</keyword>
<evidence type="ECO:0000259" key="6">
    <source>
        <dbReference type="Pfam" id="PF04542"/>
    </source>
</evidence>